<feature type="compositionally biased region" description="Low complexity" evidence="1">
    <location>
        <begin position="51"/>
        <end position="60"/>
    </location>
</feature>
<feature type="region of interest" description="Disordered" evidence="1">
    <location>
        <begin position="12"/>
        <end position="84"/>
    </location>
</feature>
<gene>
    <name evidence="2" type="ORF">HIM_11018</name>
</gene>
<feature type="compositionally biased region" description="Polar residues" evidence="1">
    <location>
        <begin position="149"/>
        <end position="181"/>
    </location>
</feature>
<dbReference type="Proteomes" id="UP000054481">
    <property type="component" value="Unassembled WGS sequence"/>
</dbReference>
<proteinExistence type="predicted"/>
<dbReference type="OrthoDB" id="5147020at2759"/>
<dbReference type="EMBL" id="KQ030697">
    <property type="protein sequence ID" value="KJZ69581.1"/>
    <property type="molecule type" value="Genomic_DNA"/>
</dbReference>
<reference evidence="2 3" key="1">
    <citation type="journal article" date="2014" name="Genome Biol. Evol.">
        <title>Comparative genomics and transcriptomics analyses reveal divergent lifestyle features of nematode endoparasitic fungus Hirsutella minnesotensis.</title>
        <authorList>
            <person name="Lai Y."/>
            <person name="Liu K."/>
            <person name="Zhang X."/>
            <person name="Zhang X."/>
            <person name="Li K."/>
            <person name="Wang N."/>
            <person name="Shu C."/>
            <person name="Wu Y."/>
            <person name="Wang C."/>
            <person name="Bushley K.E."/>
            <person name="Xiang M."/>
            <person name="Liu X."/>
        </authorList>
    </citation>
    <scope>NUCLEOTIDE SEQUENCE [LARGE SCALE GENOMIC DNA]</scope>
    <source>
        <strain evidence="2 3">3608</strain>
    </source>
</reference>
<feature type="region of interest" description="Disordered" evidence="1">
    <location>
        <begin position="149"/>
        <end position="186"/>
    </location>
</feature>
<evidence type="ECO:0000313" key="3">
    <source>
        <dbReference type="Proteomes" id="UP000054481"/>
    </source>
</evidence>
<name>A0A0F7ZFR1_9HYPO</name>
<sequence length="469" mass="51668">METPAEAVIMVGRTASPASTPAKRSTRVVRPSTKIREAARQPDDPAEKTTTRATRLATRMASDDVATSDTTERRKLVSSSSVPNEGQAMLQKALELLSESRRETQRLSRAIDAQNEIIFKQQQMIQGMDQQGKEMRDELRHIRAQLETLSTPASSLQSSPQMSYASAAGSSPRIQTMNRSNVPAAKSPRIDVSDSLYCTVDTSRVEEANKSQAQVGNIRKAIESDMRKSQSEETWKCAAVVKDARNPERIKILCRDEAELKQVKEAAQKTVARGARVLRDQLYPVKVDNAKRIAVLDAKGNVLPGAAETLGAENNVTIAKITWLSNREKAKAYGSMVIYVTKESDAQRLLDGVWFDLAGESACTNVFERRLGPIQCFNCQEIGHKAFSCIRLRVSTDRASAAEGRTLNTRRKLVFKQACHGANSGKVGAALTHCHTHCLTVSLTVNLTYILTVKAVATLRHTRYRPSSL</sequence>
<keyword evidence="3" id="KW-1185">Reference proteome</keyword>
<evidence type="ECO:0008006" key="4">
    <source>
        <dbReference type="Google" id="ProtNLM"/>
    </source>
</evidence>
<feature type="compositionally biased region" description="Basic and acidic residues" evidence="1">
    <location>
        <begin position="34"/>
        <end position="50"/>
    </location>
</feature>
<evidence type="ECO:0000313" key="2">
    <source>
        <dbReference type="EMBL" id="KJZ69581.1"/>
    </source>
</evidence>
<accession>A0A0F7ZFR1</accession>
<dbReference type="AlphaFoldDB" id="A0A0F7ZFR1"/>
<protein>
    <recommendedName>
        <fullName evidence="4">CCHC-type domain-containing protein</fullName>
    </recommendedName>
</protein>
<evidence type="ECO:0000256" key="1">
    <source>
        <dbReference type="SAM" id="MobiDB-lite"/>
    </source>
</evidence>
<organism evidence="2 3">
    <name type="scientific">Hirsutella minnesotensis 3608</name>
    <dbReference type="NCBI Taxonomy" id="1043627"/>
    <lineage>
        <taxon>Eukaryota</taxon>
        <taxon>Fungi</taxon>
        <taxon>Dikarya</taxon>
        <taxon>Ascomycota</taxon>
        <taxon>Pezizomycotina</taxon>
        <taxon>Sordariomycetes</taxon>
        <taxon>Hypocreomycetidae</taxon>
        <taxon>Hypocreales</taxon>
        <taxon>Ophiocordycipitaceae</taxon>
        <taxon>Hirsutella</taxon>
    </lineage>
</organism>